<organism evidence="1 2">
    <name type="scientific">Avena sativa</name>
    <name type="common">Oat</name>
    <dbReference type="NCBI Taxonomy" id="4498"/>
    <lineage>
        <taxon>Eukaryota</taxon>
        <taxon>Viridiplantae</taxon>
        <taxon>Streptophyta</taxon>
        <taxon>Embryophyta</taxon>
        <taxon>Tracheophyta</taxon>
        <taxon>Spermatophyta</taxon>
        <taxon>Magnoliopsida</taxon>
        <taxon>Liliopsida</taxon>
        <taxon>Poales</taxon>
        <taxon>Poaceae</taxon>
        <taxon>BOP clade</taxon>
        <taxon>Pooideae</taxon>
        <taxon>Poodae</taxon>
        <taxon>Poeae</taxon>
        <taxon>Poeae Chloroplast Group 1 (Aveneae type)</taxon>
        <taxon>Aveninae</taxon>
        <taxon>Avena</taxon>
    </lineage>
</organism>
<dbReference type="EnsemblPlants" id="AVESA.00010b.r2.6CG1123040.1">
    <property type="protein sequence ID" value="AVESA.00010b.r2.6CG1123040.1.CDS.1"/>
    <property type="gene ID" value="AVESA.00010b.r2.6CG1123040"/>
</dbReference>
<reference evidence="1" key="1">
    <citation type="submission" date="2021-05" db="EMBL/GenBank/DDBJ databases">
        <authorList>
            <person name="Scholz U."/>
            <person name="Mascher M."/>
            <person name="Fiebig A."/>
        </authorList>
    </citation>
    <scope>NUCLEOTIDE SEQUENCE [LARGE SCALE GENOMIC DNA]</scope>
</reference>
<name>A0ACD5Z993_AVESA</name>
<accession>A0ACD5Z993</accession>
<protein>
    <submittedName>
        <fullName evidence="1">Uncharacterized protein</fullName>
    </submittedName>
</protein>
<keyword evidence="2" id="KW-1185">Reference proteome</keyword>
<evidence type="ECO:0000313" key="2">
    <source>
        <dbReference type="Proteomes" id="UP001732700"/>
    </source>
</evidence>
<proteinExistence type="predicted"/>
<sequence length="323" mass="37349">MLSVTPKQLMDTMRRVWKLRGLMESNPIEGRRFVLEFAEEGDFNHVIKGGPWRYRDEAVMVEALKEGDDPTTVPFTSIPIWAQLKDIPFYLLSKELARELGKKIGSLITIDNNSRGDICEKFLRARVRIAIDQPIRRWILLMDEITNEEGIVSIFYERLPNFCLCCGIIGHGEENCSLPMDQWKKNYDKELGVPPTHPDDPRGWYLPATTGQQARHRLPHALPWRPQVAPTPNIDNANNQQEGIILSSPRRCANSHLRRPSLQDRRMRGPARRRLRWPPSILFYNLNPTRWLMMSMLLLSPPPLRKGRHGREGPGTIMKHRAT</sequence>
<dbReference type="Proteomes" id="UP001732700">
    <property type="component" value="Chromosome 6C"/>
</dbReference>
<evidence type="ECO:0000313" key="1">
    <source>
        <dbReference type="EnsemblPlants" id="AVESA.00010b.r2.6CG1123040.1.CDS.1"/>
    </source>
</evidence>
<reference evidence="1" key="2">
    <citation type="submission" date="2025-09" db="UniProtKB">
        <authorList>
            <consortium name="EnsemblPlants"/>
        </authorList>
    </citation>
    <scope>IDENTIFICATION</scope>
</reference>